<protein>
    <submittedName>
        <fullName evidence="1">4795_t:CDS:1</fullName>
    </submittedName>
</protein>
<dbReference type="Proteomes" id="UP000789860">
    <property type="component" value="Unassembled WGS sequence"/>
</dbReference>
<proteinExistence type="predicted"/>
<comment type="caution">
    <text evidence="1">The sequence shown here is derived from an EMBL/GenBank/DDBJ whole genome shotgun (WGS) entry which is preliminary data.</text>
</comment>
<gene>
    <name evidence="1" type="ORF">SCALOS_LOCUS7144</name>
</gene>
<name>A0ACA9MYX3_9GLOM</name>
<evidence type="ECO:0000313" key="2">
    <source>
        <dbReference type="Proteomes" id="UP000789860"/>
    </source>
</evidence>
<sequence length="104" mass="12278">IKAYRTGIPSNNMNTTNMLESWHKHLNMEVDIWQQQWLADIRAEQMMLAERETHSRQIKGQELANTQQQHIQQASYQQQPTTEMLIESIQKITHNLHDLDINAL</sequence>
<reference evidence="1" key="1">
    <citation type="submission" date="2021-06" db="EMBL/GenBank/DDBJ databases">
        <authorList>
            <person name="Kallberg Y."/>
            <person name="Tangrot J."/>
            <person name="Rosling A."/>
        </authorList>
    </citation>
    <scope>NUCLEOTIDE SEQUENCE</scope>
    <source>
        <strain evidence="1">AU212A</strain>
    </source>
</reference>
<keyword evidence="2" id="KW-1185">Reference proteome</keyword>
<accession>A0ACA9MYX3</accession>
<feature type="non-terminal residue" evidence="1">
    <location>
        <position position="104"/>
    </location>
</feature>
<evidence type="ECO:0000313" key="1">
    <source>
        <dbReference type="EMBL" id="CAG8607138.1"/>
    </source>
</evidence>
<dbReference type="EMBL" id="CAJVPM010015313">
    <property type="protein sequence ID" value="CAG8607138.1"/>
    <property type="molecule type" value="Genomic_DNA"/>
</dbReference>
<feature type="non-terminal residue" evidence="1">
    <location>
        <position position="1"/>
    </location>
</feature>
<organism evidence="1 2">
    <name type="scientific">Scutellospora calospora</name>
    <dbReference type="NCBI Taxonomy" id="85575"/>
    <lineage>
        <taxon>Eukaryota</taxon>
        <taxon>Fungi</taxon>
        <taxon>Fungi incertae sedis</taxon>
        <taxon>Mucoromycota</taxon>
        <taxon>Glomeromycotina</taxon>
        <taxon>Glomeromycetes</taxon>
        <taxon>Diversisporales</taxon>
        <taxon>Gigasporaceae</taxon>
        <taxon>Scutellospora</taxon>
    </lineage>
</organism>